<keyword evidence="10" id="KW-1185">Reference proteome</keyword>
<evidence type="ECO:0000256" key="4">
    <source>
        <dbReference type="ARBA" id="ARBA00022801"/>
    </source>
</evidence>
<evidence type="ECO:0000313" key="9">
    <source>
        <dbReference type="EMBL" id="MBM6924196.1"/>
    </source>
</evidence>
<dbReference type="PANTHER" id="PTHR30471">
    <property type="entry name" value="DNA REPAIR PROTEIN RADC"/>
    <property type="match status" value="1"/>
</dbReference>
<dbReference type="PROSITE" id="PS01302">
    <property type="entry name" value="UPF0758"/>
    <property type="match status" value="1"/>
</dbReference>
<dbReference type="InterPro" id="IPR001405">
    <property type="entry name" value="UPF0758"/>
</dbReference>
<dbReference type="Gene3D" id="1.10.150.20">
    <property type="entry name" value="5' to 3' exonuclease, C-terminal subdomain"/>
    <property type="match status" value="1"/>
</dbReference>
<dbReference type="SUPFAM" id="SSF102712">
    <property type="entry name" value="JAB1/MPN domain"/>
    <property type="match status" value="1"/>
</dbReference>
<keyword evidence="4" id="KW-0378">Hydrolase</keyword>
<dbReference type="PANTHER" id="PTHR30471:SF3">
    <property type="entry name" value="UPF0758 PROTEIN YEES-RELATED"/>
    <property type="match status" value="1"/>
</dbReference>
<dbReference type="Pfam" id="PF04002">
    <property type="entry name" value="RadC"/>
    <property type="match status" value="1"/>
</dbReference>
<dbReference type="EMBL" id="JACSNR010000011">
    <property type="protein sequence ID" value="MBM6924196.1"/>
    <property type="molecule type" value="Genomic_DNA"/>
</dbReference>
<organism evidence="9 10">
    <name type="scientific">Hydrogenoanaerobacterium saccharovorans</name>
    <dbReference type="NCBI Taxonomy" id="474960"/>
    <lineage>
        <taxon>Bacteria</taxon>
        <taxon>Bacillati</taxon>
        <taxon>Bacillota</taxon>
        <taxon>Clostridia</taxon>
        <taxon>Eubacteriales</taxon>
        <taxon>Oscillospiraceae</taxon>
        <taxon>Hydrogenoanaerobacterium</taxon>
    </lineage>
</organism>
<accession>A0ABS2GQD9</accession>
<dbReference type="InterPro" id="IPR010994">
    <property type="entry name" value="RuvA_2-like"/>
</dbReference>
<protein>
    <submittedName>
        <fullName evidence="9">RadC family protein</fullName>
    </submittedName>
</protein>
<dbReference type="NCBIfam" id="TIGR00608">
    <property type="entry name" value="radc"/>
    <property type="match status" value="1"/>
</dbReference>
<keyword evidence="6" id="KW-0482">Metalloprotease</keyword>
<dbReference type="Pfam" id="PF20582">
    <property type="entry name" value="UPF0758_N"/>
    <property type="match status" value="1"/>
</dbReference>
<proteinExistence type="inferred from homology"/>
<dbReference type="CDD" id="cd08071">
    <property type="entry name" value="MPN_DUF2466"/>
    <property type="match status" value="1"/>
</dbReference>
<evidence type="ECO:0000256" key="2">
    <source>
        <dbReference type="ARBA" id="ARBA00022670"/>
    </source>
</evidence>
<dbReference type="InterPro" id="IPR037518">
    <property type="entry name" value="MPN"/>
</dbReference>
<reference evidence="9 10" key="1">
    <citation type="journal article" date="2021" name="Sci. Rep.">
        <title>The distribution of antibiotic resistance genes in chicken gut microbiota commensals.</title>
        <authorList>
            <person name="Juricova H."/>
            <person name="Matiasovicova J."/>
            <person name="Kubasova T."/>
            <person name="Cejkova D."/>
            <person name="Rychlik I."/>
        </authorList>
    </citation>
    <scope>NUCLEOTIDE SEQUENCE [LARGE SCALE GENOMIC DNA]</scope>
    <source>
        <strain evidence="9 10">An564</strain>
    </source>
</reference>
<dbReference type="Gene3D" id="3.40.140.10">
    <property type="entry name" value="Cytidine Deaminase, domain 2"/>
    <property type="match status" value="1"/>
</dbReference>
<evidence type="ECO:0000256" key="6">
    <source>
        <dbReference type="ARBA" id="ARBA00023049"/>
    </source>
</evidence>
<dbReference type="SUPFAM" id="SSF47781">
    <property type="entry name" value="RuvA domain 2-like"/>
    <property type="match status" value="1"/>
</dbReference>
<evidence type="ECO:0000256" key="3">
    <source>
        <dbReference type="ARBA" id="ARBA00022723"/>
    </source>
</evidence>
<comment type="caution">
    <text evidence="9">The sequence shown here is derived from an EMBL/GenBank/DDBJ whole genome shotgun (WGS) entry which is preliminary data.</text>
</comment>
<dbReference type="InterPro" id="IPR046778">
    <property type="entry name" value="UPF0758_N"/>
</dbReference>
<dbReference type="RefSeq" id="WP_204721982.1">
    <property type="nucleotide sequence ID" value="NZ_JACSNR010000011.1"/>
</dbReference>
<feature type="domain" description="MPN" evidence="8">
    <location>
        <begin position="105"/>
        <end position="227"/>
    </location>
</feature>
<keyword evidence="2" id="KW-0645">Protease</keyword>
<evidence type="ECO:0000256" key="1">
    <source>
        <dbReference type="ARBA" id="ARBA00010243"/>
    </source>
</evidence>
<evidence type="ECO:0000256" key="5">
    <source>
        <dbReference type="ARBA" id="ARBA00022833"/>
    </source>
</evidence>
<evidence type="ECO:0000256" key="7">
    <source>
        <dbReference type="RuleBase" id="RU003797"/>
    </source>
</evidence>
<name>A0ABS2GQD9_9FIRM</name>
<dbReference type="InterPro" id="IPR025657">
    <property type="entry name" value="RadC_JAB"/>
</dbReference>
<sequence length="229" mass="25407">MPQNDVDHRQHRQRLKERFLQEGLDSFDPVNILELMLFYAIPQGDTNPTAHRLLDTFGSLSGVMNASVENLCQVKGVGQHAATLIKLFAAVVRPYLDDANRGGVVLQSTDEICRYLLPKFAGRTVETFYLVCLDGRRRVNYCGILSEGTLDSVPVFVRQIVEKVLAVHASFVIMAHNHPSGFALPSRADIDTTREVIRALGPLSVSVVDHIVVSGEDCVSFRDSGFLNR</sequence>
<evidence type="ECO:0000259" key="8">
    <source>
        <dbReference type="PROSITE" id="PS50249"/>
    </source>
</evidence>
<keyword evidence="3" id="KW-0479">Metal-binding</keyword>
<gene>
    <name evidence="9" type="ORF">H9X81_10915</name>
</gene>
<dbReference type="InterPro" id="IPR020891">
    <property type="entry name" value="UPF0758_CS"/>
</dbReference>
<comment type="similarity">
    <text evidence="1 7">Belongs to the UPF0758 family.</text>
</comment>
<keyword evidence="5" id="KW-0862">Zinc</keyword>
<dbReference type="Proteomes" id="UP000724149">
    <property type="component" value="Unassembled WGS sequence"/>
</dbReference>
<dbReference type="PROSITE" id="PS50249">
    <property type="entry name" value="MPN"/>
    <property type="match status" value="1"/>
</dbReference>
<evidence type="ECO:0000313" key="10">
    <source>
        <dbReference type="Proteomes" id="UP000724149"/>
    </source>
</evidence>